<accession>A0A9W7ZV27</accession>
<evidence type="ECO:0000256" key="1">
    <source>
        <dbReference type="SAM" id="MobiDB-lite"/>
    </source>
</evidence>
<sequence length="102" mass="11353">MIYMSQIVKNLNSQELDALNETMRSVERKFAMVYTLFKSSIYSHLSQQNQPTGNDGLENHHDLSSNYGDSTGGGGDGDDGKRFVTNCPAFSDIDPSEYNYST</sequence>
<dbReference type="OrthoDB" id="2443965at2759"/>
<dbReference type="Proteomes" id="UP001150538">
    <property type="component" value="Unassembled WGS sequence"/>
</dbReference>
<keyword evidence="3" id="KW-1185">Reference proteome</keyword>
<evidence type="ECO:0000313" key="2">
    <source>
        <dbReference type="EMBL" id="KAJ1912184.1"/>
    </source>
</evidence>
<proteinExistence type="predicted"/>
<dbReference type="GO" id="GO:0042729">
    <property type="term" value="C:DASH complex"/>
    <property type="evidence" value="ECO:0007669"/>
    <property type="project" value="InterPro"/>
</dbReference>
<gene>
    <name evidence="2" type="ORF">H4219_005699</name>
</gene>
<reference evidence="2" key="1">
    <citation type="submission" date="2022-07" db="EMBL/GenBank/DDBJ databases">
        <title>Phylogenomic reconstructions and comparative analyses of Kickxellomycotina fungi.</title>
        <authorList>
            <person name="Reynolds N.K."/>
            <person name="Stajich J.E."/>
            <person name="Barry K."/>
            <person name="Grigoriev I.V."/>
            <person name="Crous P."/>
            <person name="Smith M.E."/>
        </authorList>
    </citation>
    <scope>NUCLEOTIDE SEQUENCE</scope>
    <source>
        <strain evidence="2">NBRC 100468</strain>
    </source>
</reference>
<dbReference type="GO" id="GO:0008608">
    <property type="term" value="P:attachment of spindle microtubules to kinetochore"/>
    <property type="evidence" value="ECO:0007669"/>
    <property type="project" value="InterPro"/>
</dbReference>
<organism evidence="2 3">
    <name type="scientific">Mycoemilia scoparia</name>
    <dbReference type="NCBI Taxonomy" id="417184"/>
    <lineage>
        <taxon>Eukaryota</taxon>
        <taxon>Fungi</taxon>
        <taxon>Fungi incertae sedis</taxon>
        <taxon>Zoopagomycota</taxon>
        <taxon>Kickxellomycotina</taxon>
        <taxon>Kickxellomycetes</taxon>
        <taxon>Kickxellales</taxon>
        <taxon>Kickxellaceae</taxon>
        <taxon>Mycoemilia</taxon>
    </lineage>
</organism>
<comment type="caution">
    <text evidence="2">The sequence shown here is derived from an EMBL/GenBank/DDBJ whole genome shotgun (WGS) entry which is preliminary data.</text>
</comment>
<dbReference type="GO" id="GO:0072686">
    <property type="term" value="C:mitotic spindle"/>
    <property type="evidence" value="ECO:0007669"/>
    <property type="project" value="InterPro"/>
</dbReference>
<evidence type="ECO:0000313" key="3">
    <source>
        <dbReference type="Proteomes" id="UP001150538"/>
    </source>
</evidence>
<dbReference type="AlphaFoldDB" id="A0A9W7ZV27"/>
<name>A0A9W7ZV27_9FUNG</name>
<dbReference type="InterPro" id="IPR013965">
    <property type="entry name" value="DASH_Dad3"/>
</dbReference>
<protein>
    <submittedName>
        <fullName evidence="2">Uncharacterized protein</fullName>
    </submittedName>
</protein>
<dbReference type="EMBL" id="JANBPU010000370">
    <property type="protein sequence ID" value="KAJ1912184.1"/>
    <property type="molecule type" value="Genomic_DNA"/>
</dbReference>
<dbReference type="Pfam" id="PF08656">
    <property type="entry name" value="DASH_Dad3"/>
    <property type="match status" value="1"/>
</dbReference>
<feature type="region of interest" description="Disordered" evidence="1">
    <location>
        <begin position="46"/>
        <end position="102"/>
    </location>
</feature>